<dbReference type="PANTHER" id="PTHR17920">
    <property type="entry name" value="TRANSMEMBRANE AND COILED-COIL DOMAIN-CONTAINING PROTEIN 4 TMCO4"/>
    <property type="match status" value="1"/>
</dbReference>
<name>M4B213_HYAAE</name>
<protein>
    <submittedName>
        <fullName evidence="6">Uncharacterized protein</fullName>
    </submittedName>
</protein>
<keyword evidence="7" id="KW-1185">Reference proteome</keyword>
<dbReference type="VEuPathDB" id="FungiDB:HpaG800310"/>
<feature type="transmembrane region" description="Helical" evidence="5">
    <location>
        <begin position="246"/>
        <end position="272"/>
    </location>
</feature>
<dbReference type="PANTHER" id="PTHR17920:SF3">
    <property type="entry name" value="TRANSMEMBRANE AND COILED-COIL DOMAIN-CONTAINING PROTEIN 4"/>
    <property type="match status" value="1"/>
</dbReference>
<evidence type="ECO:0000256" key="5">
    <source>
        <dbReference type="SAM" id="Phobius"/>
    </source>
</evidence>
<dbReference type="HOGENOM" id="CLU_948166_0_0_1"/>
<dbReference type="EnsemblProtists" id="HpaT800310">
    <property type="protein sequence ID" value="HpaP800310"/>
    <property type="gene ID" value="HpaG800310"/>
</dbReference>
<evidence type="ECO:0000256" key="1">
    <source>
        <dbReference type="ARBA" id="ARBA00004141"/>
    </source>
</evidence>
<dbReference type="EMBL" id="JH597777">
    <property type="status" value="NOT_ANNOTATED_CDS"/>
    <property type="molecule type" value="Genomic_DNA"/>
</dbReference>
<evidence type="ECO:0000256" key="4">
    <source>
        <dbReference type="ARBA" id="ARBA00023136"/>
    </source>
</evidence>
<reference evidence="6" key="2">
    <citation type="submission" date="2015-06" db="UniProtKB">
        <authorList>
            <consortium name="EnsemblProtists"/>
        </authorList>
    </citation>
    <scope>IDENTIFICATION</scope>
    <source>
        <strain evidence="6">Emoy2</strain>
    </source>
</reference>
<evidence type="ECO:0000256" key="2">
    <source>
        <dbReference type="ARBA" id="ARBA00022692"/>
    </source>
</evidence>
<dbReference type="GO" id="GO:0016020">
    <property type="term" value="C:membrane"/>
    <property type="evidence" value="ECO:0007669"/>
    <property type="project" value="UniProtKB-SubCell"/>
</dbReference>
<keyword evidence="4 5" id="KW-0472">Membrane</keyword>
<keyword evidence="2 5" id="KW-0812">Transmembrane</keyword>
<organism evidence="6 7">
    <name type="scientific">Hyaloperonospora arabidopsidis (strain Emoy2)</name>
    <name type="common">Downy mildew agent</name>
    <name type="synonym">Peronospora arabidopsidis</name>
    <dbReference type="NCBI Taxonomy" id="559515"/>
    <lineage>
        <taxon>Eukaryota</taxon>
        <taxon>Sar</taxon>
        <taxon>Stramenopiles</taxon>
        <taxon>Oomycota</taxon>
        <taxon>Peronosporomycetes</taxon>
        <taxon>Peronosporales</taxon>
        <taxon>Peronosporaceae</taxon>
        <taxon>Hyaloperonospora</taxon>
    </lineage>
</organism>
<dbReference type="InParanoid" id="M4B213"/>
<dbReference type="Pfam" id="PF05277">
    <property type="entry name" value="DUF726"/>
    <property type="match status" value="1"/>
</dbReference>
<evidence type="ECO:0000313" key="7">
    <source>
        <dbReference type="Proteomes" id="UP000011713"/>
    </source>
</evidence>
<evidence type="ECO:0000313" key="6">
    <source>
        <dbReference type="EnsemblProtists" id="HpaP800310"/>
    </source>
</evidence>
<dbReference type="eggNOG" id="KOG2385">
    <property type="taxonomic scope" value="Eukaryota"/>
</dbReference>
<accession>M4B213</accession>
<comment type="subcellular location">
    <subcellularLocation>
        <location evidence="1">Membrane</location>
        <topology evidence="1">Multi-pass membrane protein</topology>
    </subcellularLocation>
</comment>
<dbReference type="AlphaFoldDB" id="M4B213"/>
<dbReference type="InterPro" id="IPR007941">
    <property type="entry name" value="DUF726"/>
</dbReference>
<proteinExistence type="predicted"/>
<feature type="transmembrane region" description="Helical" evidence="5">
    <location>
        <begin position="210"/>
        <end position="234"/>
    </location>
</feature>
<reference evidence="7" key="1">
    <citation type="journal article" date="2010" name="Science">
        <title>Signatures of adaptation to obligate biotrophy in the Hyaloperonospora arabidopsidis genome.</title>
        <authorList>
            <person name="Baxter L."/>
            <person name="Tripathy S."/>
            <person name="Ishaque N."/>
            <person name="Boot N."/>
            <person name="Cabral A."/>
            <person name="Kemen E."/>
            <person name="Thines M."/>
            <person name="Ah-Fong A."/>
            <person name="Anderson R."/>
            <person name="Badejoko W."/>
            <person name="Bittner-Eddy P."/>
            <person name="Boore J.L."/>
            <person name="Chibucos M.C."/>
            <person name="Coates M."/>
            <person name="Dehal P."/>
            <person name="Delehaunty K."/>
            <person name="Dong S."/>
            <person name="Downton P."/>
            <person name="Dumas B."/>
            <person name="Fabro G."/>
            <person name="Fronick C."/>
            <person name="Fuerstenberg S.I."/>
            <person name="Fulton L."/>
            <person name="Gaulin E."/>
            <person name="Govers F."/>
            <person name="Hughes L."/>
            <person name="Humphray S."/>
            <person name="Jiang R.H."/>
            <person name="Judelson H."/>
            <person name="Kamoun S."/>
            <person name="Kyung K."/>
            <person name="Meijer H."/>
            <person name="Minx P."/>
            <person name="Morris P."/>
            <person name="Nelson J."/>
            <person name="Phuntumart V."/>
            <person name="Qutob D."/>
            <person name="Rehmany A."/>
            <person name="Rougon-Cardoso A."/>
            <person name="Ryden P."/>
            <person name="Torto-Alalibo T."/>
            <person name="Studholme D."/>
            <person name="Wang Y."/>
            <person name="Win J."/>
            <person name="Wood J."/>
            <person name="Clifton S.W."/>
            <person name="Rogers J."/>
            <person name="Van den Ackerveken G."/>
            <person name="Jones J.D."/>
            <person name="McDowell J.M."/>
            <person name="Beynon J."/>
            <person name="Tyler B.M."/>
        </authorList>
    </citation>
    <scope>NUCLEOTIDE SEQUENCE [LARGE SCALE GENOMIC DNA]</scope>
    <source>
        <strain evidence="7">Emoy2</strain>
    </source>
</reference>
<dbReference type="Proteomes" id="UP000011713">
    <property type="component" value="Unassembled WGS sequence"/>
</dbReference>
<sequence length="294" mass="32076">MERRDTCSYHRPRSYTQTTCAAVISLMHIPLKLEENIMPSKLSIWTKLCTIQRRHSRHYENRTYSRISADGEICILLCASGRTEIPYKSHRYDWTFSSRTKVTALKTHQSEARKQLNNSVTSDALDESHVRFFRLQVVKKLLEVTIKSVGYDARARTLLRRLVLTMNLQWADVTQEDEKIGQTLYAEATATLLAKKEAMEPKGWDWKHHAAIGAATVTGGALLALIGGLAAPAIAASLTVLGGAGVTIGAVVGSATGVTATTVLFGTAGAGVMGMKTEKGTKSVHDVGFDLVSA</sequence>
<evidence type="ECO:0000256" key="3">
    <source>
        <dbReference type="ARBA" id="ARBA00022989"/>
    </source>
</evidence>
<keyword evidence="3 5" id="KW-1133">Transmembrane helix</keyword>